<name>A0AAW1TAT3_9CHLO</name>
<evidence type="ECO:0000256" key="7">
    <source>
        <dbReference type="SAM" id="MobiDB-lite"/>
    </source>
</evidence>
<sequence>MQASVSSAGPGPAACLGLHRLPFRPYRRASSRLQTRAQLSNKGQKHRAEQLSILRELGQGAYGQVFEGTLQTPRGKDRVVLKRVKAKVEAAETMGQMEHLLNVYAARAAPQSVAHFLGYIEVTATQATKALTEGLWLMWRYEGSQTLWSYMRRTSLFRDECLTALAADLCLPEPVAVATVIQQLCENLSAMHAAGLVHRDVKPANIIFAEQEKRFKLIDLGACADLRAGTNYIPDEGIMDPSYCPPEQYCLPTDSPDLARQFGVVRSAMSPMLWSRYKPDRFDSWSTGMVLLQLAIPRLRQMESLRDFTKLLKREDCDIYAAVKAARLPAKQTALLEAEQGAGWDLLAGLLRPRSVQVMDDGGVRFVNTKSKAIRLPVSAALLHPYLRQAADTSTKRGKTAASGGFTQSVQDLERTLSGAQASAPDAGAFSNALGFWKRTAGQLFLLEKKLVNQAAAVEFQTTQVTRLKRLGARSADLQRAQSLLDKMQGRLTGLQKEFSATASSAQSILGGILGSQGNSPLPAAVGSQRQPSSRPLQAPKASTAGSATSVSPADGSSRQQLNQAATNMVVGGLKFTGLALNIATDLARSLSTEAAASVAKIDAEVTAQRQGQAATKAFLGLLQSANPAITSQTSWKEVQARMGSHPVFEAVPAHQRQEIVQTYQRAVGKLEAARQQRAAAAFQELLDTSHQQPDMTWLEFQRQHGSNPILRGLSDEAGLRLFKRHSSALAAAAAKQQASEEAASAFKKLLSQLWPALTSASAWASVKPQIQNDNRYKGIQEAQRQSIFQSYIHELTQVERASVEVAEAVVDTPPGSAELQALRAEQARMKAEYERMEAKLKEMEARLSLKDQTKQPARKINSNHTASHPWYGEHTLCLLSWCP</sequence>
<dbReference type="Pfam" id="PF00069">
    <property type="entry name" value="Pkinase"/>
    <property type="match status" value="1"/>
</dbReference>
<evidence type="ECO:0000256" key="5">
    <source>
        <dbReference type="PROSITE-ProRule" id="PRU10141"/>
    </source>
</evidence>
<feature type="compositionally biased region" description="Polar residues" evidence="7">
    <location>
        <begin position="544"/>
        <end position="560"/>
    </location>
</feature>
<dbReference type="InterPro" id="IPR017441">
    <property type="entry name" value="Protein_kinase_ATP_BS"/>
</dbReference>
<dbReference type="AlphaFoldDB" id="A0AAW1TAT3"/>
<dbReference type="InterPro" id="IPR000719">
    <property type="entry name" value="Prot_kinase_dom"/>
</dbReference>
<feature type="domain" description="FF" evidence="9">
    <location>
        <begin position="738"/>
        <end position="795"/>
    </location>
</feature>
<dbReference type="PROSITE" id="PS50011">
    <property type="entry name" value="PROTEIN_KINASE_DOM"/>
    <property type="match status" value="1"/>
</dbReference>
<dbReference type="PROSITE" id="PS51676">
    <property type="entry name" value="FF"/>
    <property type="match status" value="1"/>
</dbReference>
<evidence type="ECO:0000313" key="10">
    <source>
        <dbReference type="EMBL" id="KAK9866922.1"/>
    </source>
</evidence>
<dbReference type="Proteomes" id="UP001485043">
    <property type="component" value="Unassembled WGS sequence"/>
</dbReference>
<evidence type="ECO:0000256" key="4">
    <source>
        <dbReference type="ARBA" id="ARBA00022840"/>
    </source>
</evidence>
<evidence type="ECO:0000313" key="11">
    <source>
        <dbReference type="Proteomes" id="UP001485043"/>
    </source>
</evidence>
<evidence type="ECO:0000256" key="3">
    <source>
        <dbReference type="ARBA" id="ARBA00022777"/>
    </source>
</evidence>
<dbReference type="InterPro" id="IPR008271">
    <property type="entry name" value="Ser/Thr_kinase_AS"/>
</dbReference>
<evidence type="ECO:0000259" key="8">
    <source>
        <dbReference type="PROSITE" id="PS50011"/>
    </source>
</evidence>
<keyword evidence="6" id="KW-0175">Coiled coil</keyword>
<dbReference type="PROSITE" id="PS00108">
    <property type="entry name" value="PROTEIN_KINASE_ST"/>
    <property type="match status" value="1"/>
</dbReference>
<dbReference type="GO" id="GO:0005524">
    <property type="term" value="F:ATP binding"/>
    <property type="evidence" value="ECO:0007669"/>
    <property type="project" value="UniProtKB-UniRule"/>
</dbReference>
<dbReference type="PANTHER" id="PTHR46699:SF4">
    <property type="entry name" value="SERINE_THREONINE-PROTEIN KINASE STN7, CHLOROPLASTIC"/>
    <property type="match status" value="1"/>
</dbReference>
<keyword evidence="1" id="KW-0808">Transferase</keyword>
<evidence type="ECO:0000256" key="1">
    <source>
        <dbReference type="ARBA" id="ARBA00022679"/>
    </source>
</evidence>
<proteinExistence type="predicted"/>
<keyword evidence="4 5" id="KW-0067">ATP-binding</keyword>
<comment type="caution">
    <text evidence="10">The sequence shown here is derived from an EMBL/GenBank/DDBJ whole genome shotgun (WGS) entry which is preliminary data.</text>
</comment>
<dbReference type="Pfam" id="PF01846">
    <property type="entry name" value="FF"/>
    <property type="match status" value="1"/>
</dbReference>
<keyword evidence="2 5" id="KW-0547">Nucleotide-binding</keyword>
<dbReference type="InterPro" id="IPR036517">
    <property type="entry name" value="FF_domain_sf"/>
</dbReference>
<dbReference type="SMART" id="SM00441">
    <property type="entry name" value="FF"/>
    <property type="match status" value="3"/>
</dbReference>
<gene>
    <name evidence="10" type="ORF">WJX84_004340</name>
</gene>
<evidence type="ECO:0000259" key="9">
    <source>
        <dbReference type="PROSITE" id="PS51676"/>
    </source>
</evidence>
<reference evidence="10 11" key="1">
    <citation type="journal article" date="2024" name="Nat. Commun.">
        <title>Phylogenomics reveals the evolutionary origins of lichenization in chlorophyte algae.</title>
        <authorList>
            <person name="Puginier C."/>
            <person name="Libourel C."/>
            <person name="Otte J."/>
            <person name="Skaloud P."/>
            <person name="Haon M."/>
            <person name="Grisel S."/>
            <person name="Petersen M."/>
            <person name="Berrin J.G."/>
            <person name="Delaux P.M."/>
            <person name="Dal Grande F."/>
            <person name="Keller J."/>
        </authorList>
    </citation>
    <scope>NUCLEOTIDE SEQUENCE [LARGE SCALE GENOMIC DNA]</scope>
    <source>
        <strain evidence="10 11">SAG 2523</strain>
    </source>
</reference>
<organism evidence="10 11">
    <name type="scientific">Apatococcus fuscideae</name>
    <dbReference type="NCBI Taxonomy" id="2026836"/>
    <lineage>
        <taxon>Eukaryota</taxon>
        <taxon>Viridiplantae</taxon>
        <taxon>Chlorophyta</taxon>
        <taxon>core chlorophytes</taxon>
        <taxon>Trebouxiophyceae</taxon>
        <taxon>Chlorellales</taxon>
        <taxon>Chlorellaceae</taxon>
        <taxon>Apatococcus</taxon>
    </lineage>
</organism>
<dbReference type="Gene3D" id="3.30.200.20">
    <property type="entry name" value="Phosphorylase Kinase, domain 1"/>
    <property type="match status" value="1"/>
</dbReference>
<dbReference type="PROSITE" id="PS00107">
    <property type="entry name" value="PROTEIN_KINASE_ATP"/>
    <property type="match status" value="1"/>
</dbReference>
<feature type="region of interest" description="Disordered" evidence="7">
    <location>
        <begin position="520"/>
        <end position="560"/>
    </location>
</feature>
<dbReference type="InterPro" id="IPR011009">
    <property type="entry name" value="Kinase-like_dom_sf"/>
</dbReference>
<evidence type="ECO:0000256" key="2">
    <source>
        <dbReference type="ARBA" id="ARBA00022741"/>
    </source>
</evidence>
<dbReference type="SMART" id="SM00220">
    <property type="entry name" value="S_TKc"/>
    <property type="match status" value="1"/>
</dbReference>
<feature type="binding site" evidence="5">
    <location>
        <position position="82"/>
    </location>
    <ligand>
        <name>ATP</name>
        <dbReference type="ChEBI" id="CHEBI:30616"/>
    </ligand>
</feature>
<protein>
    <recommendedName>
        <fullName evidence="12">Non-specific serine/threonine protein kinase</fullName>
    </recommendedName>
</protein>
<dbReference type="Gene3D" id="1.10.10.440">
    <property type="entry name" value="FF domain"/>
    <property type="match status" value="3"/>
</dbReference>
<dbReference type="Gene3D" id="1.10.510.10">
    <property type="entry name" value="Transferase(Phosphotransferase) domain 1"/>
    <property type="match status" value="1"/>
</dbReference>
<keyword evidence="11" id="KW-1185">Reference proteome</keyword>
<dbReference type="SUPFAM" id="SSF81698">
    <property type="entry name" value="FF domain"/>
    <property type="match status" value="3"/>
</dbReference>
<feature type="coiled-coil region" evidence="6">
    <location>
        <begin position="820"/>
        <end position="854"/>
    </location>
</feature>
<dbReference type="GO" id="GO:0004672">
    <property type="term" value="F:protein kinase activity"/>
    <property type="evidence" value="ECO:0007669"/>
    <property type="project" value="InterPro"/>
</dbReference>
<evidence type="ECO:0008006" key="12">
    <source>
        <dbReference type="Google" id="ProtNLM"/>
    </source>
</evidence>
<keyword evidence="3" id="KW-0418">Kinase</keyword>
<dbReference type="PANTHER" id="PTHR46699">
    <property type="entry name" value="SERINE/THREONINE-PROTEIN KINASE STN8, CHLOROPLASTIC-RELATED"/>
    <property type="match status" value="1"/>
</dbReference>
<dbReference type="InterPro" id="IPR002713">
    <property type="entry name" value="FF_domain"/>
</dbReference>
<accession>A0AAW1TAT3</accession>
<evidence type="ECO:0000256" key="6">
    <source>
        <dbReference type="SAM" id="Coils"/>
    </source>
</evidence>
<dbReference type="EMBL" id="JALJOV010000123">
    <property type="protein sequence ID" value="KAK9866922.1"/>
    <property type="molecule type" value="Genomic_DNA"/>
</dbReference>
<feature type="domain" description="Protein kinase" evidence="8">
    <location>
        <begin position="51"/>
        <end position="387"/>
    </location>
</feature>
<dbReference type="SUPFAM" id="SSF56112">
    <property type="entry name" value="Protein kinase-like (PK-like)"/>
    <property type="match status" value="1"/>
</dbReference>